<name>A0ABS5G1A8_9BRAD</name>
<evidence type="ECO:0000313" key="2">
    <source>
        <dbReference type="EMBL" id="MBR1135110.1"/>
    </source>
</evidence>
<feature type="transmembrane region" description="Helical" evidence="1">
    <location>
        <begin position="12"/>
        <end position="29"/>
    </location>
</feature>
<protein>
    <submittedName>
        <fullName evidence="2">Uncharacterized protein</fullName>
    </submittedName>
</protein>
<comment type="caution">
    <text evidence="2">The sequence shown here is derived from an EMBL/GenBank/DDBJ whole genome shotgun (WGS) entry which is preliminary data.</text>
</comment>
<evidence type="ECO:0000313" key="3">
    <source>
        <dbReference type="Proteomes" id="UP001314635"/>
    </source>
</evidence>
<dbReference type="Proteomes" id="UP001314635">
    <property type="component" value="Unassembled WGS sequence"/>
</dbReference>
<proteinExistence type="predicted"/>
<sequence>MNWSNTIRQVHRWVSIAFTVAVIINIAAMTQTQPAFWVGLLALVPLIALLATGLYLFARPYLSASSAKTQP</sequence>
<accession>A0ABS5G1A8</accession>
<dbReference type="RefSeq" id="WP_012043591.1">
    <property type="nucleotide sequence ID" value="NZ_JABFDP010000007.1"/>
</dbReference>
<keyword evidence="1" id="KW-1133">Transmembrane helix</keyword>
<feature type="transmembrane region" description="Helical" evidence="1">
    <location>
        <begin position="35"/>
        <end position="58"/>
    </location>
</feature>
<gene>
    <name evidence="2" type="ORF">JQ619_04970</name>
</gene>
<keyword evidence="1" id="KW-0812">Transmembrane</keyword>
<evidence type="ECO:0000256" key="1">
    <source>
        <dbReference type="SAM" id="Phobius"/>
    </source>
</evidence>
<dbReference type="EMBL" id="JAFCLK010000004">
    <property type="protein sequence ID" value="MBR1135110.1"/>
    <property type="molecule type" value="Genomic_DNA"/>
</dbReference>
<keyword evidence="3" id="KW-1185">Reference proteome</keyword>
<keyword evidence="1" id="KW-0472">Membrane</keyword>
<reference evidence="3" key="1">
    <citation type="journal article" date="2021" name="ISME J.">
        <title>Evolutionary origin and ecological implication of a unique nif island in free-living Bradyrhizobium lineages.</title>
        <authorList>
            <person name="Tao J."/>
        </authorList>
    </citation>
    <scope>NUCLEOTIDE SEQUENCE [LARGE SCALE GENOMIC DNA]</scope>
    <source>
        <strain evidence="3">SZCCT0094</strain>
    </source>
</reference>
<organism evidence="2 3">
    <name type="scientific">Bradyrhizobium denitrificans</name>
    <dbReference type="NCBI Taxonomy" id="2734912"/>
    <lineage>
        <taxon>Bacteria</taxon>
        <taxon>Pseudomonadati</taxon>
        <taxon>Pseudomonadota</taxon>
        <taxon>Alphaproteobacteria</taxon>
        <taxon>Hyphomicrobiales</taxon>
        <taxon>Nitrobacteraceae</taxon>
        <taxon>Bradyrhizobium</taxon>
    </lineage>
</organism>